<gene>
    <name evidence="3" type="ORF">EBQ34_09270</name>
</gene>
<comment type="caution">
    <text evidence="3">The sequence shown here is derived from an EMBL/GenBank/DDBJ whole genome shotgun (WGS) entry which is preliminary data.</text>
</comment>
<reference evidence="3 4" key="1">
    <citation type="submission" date="2018-10" db="EMBL/GenBank/DDBJ databases">
        <title>Comamonadaceae CDC group NO-1 genome sequencing and assembly.</title>
        <authorList>
            <person name="Bernier A.-M."/>
            <person name="Bernard K."/>
        </authorList>
    </citation>
    <scope>NUCLEOTIDE SEQUENCE [LARGE SCALE GENOMIC DNA]</scope>
    <source>
        <strain evidence="3 4">NML180582</strain>
    </source>
</reference>
<name>A0A3M6R9G4_9BURK</name>
<proteinExistence type="predicted"/>
<dbReference type="AlphaFoldDB" id="A0A3M6R9G4"/>
<dbReference type="PANTHER" id="PTHR34406">
    <property type="entry name" value="PROTEIN YCEI"/>
    <property type="match status" value="1"/>
</dbReference>
<evidence type="ECO:0000313" key="3">
    <source>
        <dbReference type="EMBL" id="RMX11894.1"/>
    </source>
</evidence>
<accession>A0A3M6R9G4</accession>
<feature type="chain" id="PRO_5018198180" evidence="1">
    <location>
        <begin position="24"/>
        <end position="190"/>
    </location>
</feature>
<keyword evidence="1" id="KW-0732">Signal</keyword>
<dbReference type="Pfam" id="PF04264">
    <property type="entry name" value="YceI"/>
    <property type="match status" value="1"/>
</dbReference>
<dbReference type="OrthoDB" id="1247465at2"/>
<evidence type="ECO:0000256" key="1">
    <source>
        <dbReference type="SAM" id="SignalP"/>
    </source>
</evidence>
<organism evidence="3 4">
    <name type="scientific">Vandammella animalimorsus</name>
    <dbReference type="NCBI Taxonomy" id="2029117"/>
    <lineage>
        <taxon>Bacteria</taxon>
        <taxon>Pseudomonadati</taxon>
        <taxon>Pseudomonadota</taxon>
        <taxon>Betaproteobacteria</taxon>
        <taxon>Burkholderiales</taxon>
        <taxon>Comamonadaceae</taxon>
        <taxon>Vandammella</taxon>
    </lineage>
</organism>
<dbReference type="InterPro" id="IPR036761">
    <property type="entry name" value="TTHA0802/YceI-like_sf"/>
</dbReference>
<dbReference type="SUPFAM" id="SSF101874">
    <property type="entry name" value="YceI-like"/>
    <property type="match status" value="1"/>
</dbReference>
<dbReference type="PANTHER" id="PTHR34406:SF1">
    <property type="entry name" value="PROTEIN YCEI"/>
    <property type="match status" value="1"/>
</dbReference>
<sequence length="190" mass="20427">MTQTLALLSAAALGCSLAPAAWAQQNLLAQHSRIEFTFEQLGVPVTGHFKAFEGEIALKLDELPASRLRLDVDTGSATLGDAQTDAELRKAAWFDTAAFPKARFALDKLQATGKNEYQAHGTLTIKNISHPVQAPVRLEAANGHAMARGSFTIERLSYQVGSGEWSDTSVVANPVRVQFQLAIEGLNPAQ</sequence>
<protein>
    <submittedName>
        <fullName evidence="3">YceI family protein</fullName>
    </submittedName>
</protein>
<dbReference type="Proteomes" id="UP000275180">
    <property type="component" value="Unassembled WGS sequence"/>
</dbReference>
<dbReference type="Gene3D" id="2.40.128.110">
    <property type="entry name" value="Lipid/polyisoprenoid-binding, YceI-like"/>
    <property type="match status" value="1"/>
</dbReference>
<feature type="signal peptide" evidence="1">
    <location>
        <begin position="1"/>
        <end position="23"/>
    </location>
</feature>
<dbReference type="InterPro" id="IPR007372">
    <property type="entry name" value="Lipid/polyisoprenoid-bd_YceI"/>
</dbReference>
<feature type="domain" description="Lipid/polyisoprenoid-binding YceI-like" evidence="2">
    <location>
        <begin position="24"/>
        <end position="184"/>
    </location>
</feature>
<dbReference type="EMBL" id="RDQJ01000012">
    <property type="protein sequence ID" value="RMX11894.1"/>
    <property type="molecule type" value="Genomic_DNA"/>
</dbReference>
<evidence type="ECO:0000259" key="2">
    <source>
        <dbReference type="SMART" id="SM00867"/>
    </source>
</evidence>
<dbReference type="RefSeq" id="WP_122245185.1">
    <property type="nucleotide sequence ID" value="NZ_RDQJ01000012.1"/>
</dbReference>
<dbReference type="SMART" id="SM00867">
    <property type="entry name" value="YceI"/>
    <property type="match status" value="1"/>
</dbReference>
<evidence type="ECO:0000313" key="4">
    <source>
        <dbReference type="Proteomes" id="UP000275180"/>
    </source>
</evidence>